<reference evidence="7 8" key="1">
    <citation type="submission" date="2020-10" db="EMBL/GenBank/DDBJ databases">
        <authorList>
            <person name="Peeters C."/>
        </authorList>
    </citation>
    <scope>NUCLEOTIDE SEQUENCE [LARGE SCALE GENOMIC DNA]</scope>
    <source>
        <strain evidence="7 8">LMG 28140</strain>
    </source>
</reference>
<dbReference type="PROSITE" id="PS50110">
    <property type="entry name" value="RESPONSE_REGULATORY"/>
    <property type="match status" value="1"/>
</dbReference>
<dbReference type="Gene3D" id="3.40.50.2300">
    <property type="match status" value="1"/>
</dbReference>
<evidence type="ECO:0000259" key="5">
    <source>
        <dbReference type="PROSITE" id="PS50043"/>
    </source>
</evidence>
<evidence type="ECO:0000256" key="2">
    <source>
        <dbReference type="ARBA" id="ARBA00023125"/>
    </source>
</evidence>
<evidence type="ECO:0000256" key="4">
    <source>
        <dbReference type="PROSITE-ProRule" id="PRU00169"/>
    </source>
</evidence>
<dbReference type="SUPFAM" id="SSF46894">
    <property type="entry name" value="C-terminal effector domain of the bipartite response regulators"/>
    <property type="match status" value="1"/>
</dbReference>
<dbReference type="PROSITE" id="PS50043">
    <property type="entry name" value="HTH_LUXR_2"/>
    <property type="match status" value="1"/>
</dbReference>
<organism evidence="7 8">
    <name type="scientific">Paraburkholderia metrosideri</name>
    <dbReference type="NCBI Taxonomy" id="580937"/>
    <lineage>
        <taxon>Bacteria</taxon>
        <taxon>Pseudomonadati</taxon>
        <taxon>Pseudomonadota</taxon>
        <taxon>Betaproteobacteria</taxon>
        <taxon>Burkholderiales</taxon>
        <taxon>Burkholderiaceae</taxon>
        <taxon>Paraburkholderia</taxon>
    </lineage>
</organism>
<dbReference type="RefSeq" id="WP_201641135.1">
    <property type="nucleotide sequence ID" value="NZ_CAJHCP010000002.1"/>
</dbReference>
<dbReference type="InterPro" id="IPR036388">
    <property type="entry name" value="WH-like_DNA-bd_sf"/>
</dbReference>
<dbReference type="PRINTS" id="PR00038">
    <property type="entry name" value="HTHLUXR"/>
</dbReference>
<dbReference type="PANTHER" id="PTHR44688:SF16">
    <property type="entry name" value="DNA-BINDING TRANSCRIPTIONAL ACTIVATOR DEVR_DOSR"/>
    <property type="match status" value="1"/>
</dbReference>
<dbReference type="Proteomes" id="UP000598032">
    <property type="component" value="Unassembled WGS sequence"/>
</dbReference>
<dbReference type="Gene3D" id="1.10.10.10">
    <property type="entry name" value="Winged helix-like DNA-binding domain superfamily/Winged helix DNA-binding domain"/>
    <property type="match status" value="1"/>
</dbReference>
<proteinExistence type="predicted"/>
<evidence type="ECO:0000259" key="6">
    <source>
        <dbReference type="PROSITE" id="PS50110"/>
    </source>
</evidence>
<accession>A0ABM8NCP1</accession>
<keyword evidence="8" id="KW-1185">Reference proteome</keyword>
<evidence type="ECO:0000256" key="1">
    <source>
        <dbReference type="ARBA" id="ARBA00023015"/>
    </source>
</evidence>
<feature type="domain" description="HTH luxR-type" evidence="5">
    <location>
        <begin position="153"/>
        <end position="218"/>
    </location>
</feature>
<dbReference type="InterPro" id="IPR001789">
    <property type="entry name" value="Sig_transdc_resp-reg_receiver"/>
</dbReference>
<dbReference type="CDD" id="cd17537">
    <property type="entry name" value="REC_FixJ"/>
    <property type="match status" value="1"/>
</dbReference>
<dbReference type="Pfam" id="PF00196">
    <property type="entry name" value="GerE"/>
    <property type="match status" value="1"/>
</dbReference>
<name>A0ABM8NCP1_9BURK</name>
<feature type="domain" description="Response regulatory" evidence="6">
    <location>
        <begin position="23"/>
        <end position="137"/>
    </location>
</feature>
<feature type="modified residue" description="4-aspartylphosphate" evidence="4">
    <location>
        <position position="72"/>
    </location>
</feature>
<gene>
    <name evidence="7" type="primary">tmoT_3</name>
    <name evidence="7" type="ORF">LMG28140_00959</name>
</gene>
<dbReference type="CDD" id="cd06170">
    <property type="entry name" value="LuxR_C_like"/>
    <property type="match status" value="1"/>
</dbReference>
<dbReference type="InterPro" id="IPR016032">
    <property type="entry name" value="Sig_transdc_resp-reg_C-effctor"/>
</dbReference>
<dbReference type="PANTHER" id="PTHR44688">
    <property type="entry name" value="DNA-BINDING TRANSCRIPTIONAL ACTIVATOR DEVR_DOSR"/>
    <property type="match status" value="1"/>
</dbReference>
<keyword evidence="4" id="KW-0597">Phosphoprotein</keyword>
<evidence type="ECO:0000256" key="3">
    <source>
        <dbReference type="ARBA" id="ARBA00023163"/>
    </source>
</evidence>
<keyword evidence="2" id="KW-0238">DNA-binding</keyword>
<dbReference type="InterPro" id="IPR011006">
    <property type="entry name" value="CheY-like_superfamily"/>
</dbReference>
<sequence length="235" mass="26058">MSNGLVLQPSVKSSSTADWHDAVVYVVDDEAPVRRALATLMRSVDMHVETFSSPEEFLQHPRPPVPSCLILDVRLRNKNGLTFQKEILQSGLRIPVVFMTGHGDIEMTVKAMKAGAMDFFAKPFRDQDMLDAIGQALARDATRLQSELALAELRASYETLSPREREVVPFLLAGLLNKQIASEMSVSEITVKVHRGQVMRKLKSRSLPDLVRKAEALGIEPHEVRPSSGTSGTRQ</sequence>
<evidence type="ECO:0000313" key="8">
    <source>
        <dbReference type="Proteomes" id="UP000598032"/>
    </source>
</evidence>
<dbReference type="SMART" id="SM00448">
    <property type="entry name" value="REC"/>
    <property type="match status" value="1"/>
</dbReference>
<dbReference type="InterPro" id="IPR000792">
    <property type="entry name" value="Tscrpt_reg_LuxR_C"/>
</dbReference>
<evidence type="ECO:0000313" key="7">
    <source>
        <dbReference type="EMBL" id="CAD6517581.1"/>
    </source>
</evidence>
<dbReference type="SUPFAM" id="SSF52172">
    <property type="entry name" value="CheY-like"/>
    <property type="match status" value="1"/>
</dbReference>
<dbReference type="EMBL" id="CAJHCP010000002">
    <property type="protein sequence ID" value="CAD6517581.1"/>
    <property type="molecule type" value="Genomic_DNA"/>
</dbReference>
<keyword evidence="3" id="KW-0804">Transcription</keyword>
<protein>
    <submittedName>
        <fullName evidence="7">Response regulator protein TmoT</fullName>
    </submittedName>
</protein>
<dbReference type="SMART" id="SM00421">
    <property type="entry name" value="HTH_LUXR"/>
    <property type="match status" value="1"/>
</dbReference>
<keyword evidence="1" id="KW-0805">Transcription regulation</keyword>
<comment type="caution">
    <text evidence="7">The sequence shown here is derived from an EMBL/GenBank/DDBJ whole genome shotgun (WGS) entry which is preliminary data.</text>
</comment>
<dbReference type="Pfam" id="PF00072">
    <property type="entry name" value="Response_reg"/>
    <property type="match status" value="1"/>
</dbReference>